<dbReference type="AlphaFoldDB" id="A0A1C7DHL2"/>
<keyword evidence="1" id="KW-1133">Transmembrane helix</keyword>
<dbReference type="EMBL" id="AJYB01000056">
    <property type="protein sequence ID" value="EIM05694.1"/>
    <property type="molecule type" value="Genomic_DNA"/>
</dbReference>
<keyword evidence="5" id="KW-1185">Reference proteome</keyword>
<reference evidence="5" key="2">
    <citation type="submission" date="2016-07" db="EMBL/GenBank/DDBJ databases">
        <authorList>
            <person name="See-Too W.S."/>
        </authorList>
    </citation>
    <scope>NUCLEOTIDE SEQUENCE [LARGE SCALE GENOMIC DNA]</scope>
    <source>
        <strain evidence="5">DSM 14505</strain>
    </source>
</reference>
<evidence type="ECO:0000313" key="2">
    <source>
        <dbReference type="EMBL" id="ANU11059.1"/>
    </source>
</evidence>
<dbReference type="KEGG" id="pana:BBH88_12500"/>
<dbReference type="EMBL" id="CP016534">
    <property type="protein sequence ID" value="ANU11059.1"/>
    <property type="molecule type" value="Genomic_DNA"/>
</dbReference>
<evidence type="ECO:0000313" key="4">
    <source>
        <dbReference type="Proteomes" id="UP000004725"/>
    </source>
</evidence>
<evidence type="ECO:0000256" key="1">
    <source>
        <dbReference type="SAM" id="Phobius"/>
    </source>
</evidence>
<keyword evidence="1" id="KW-0472">Membrane</keyword>
<feature type="transmembrane region" description="Helical" evidence="1">
    <location>
        <begin position="36"/>
        <end position="55"/>
    </location>
</feature>
<reference evidence="3 4" key="1">
    <citation type="journal article" date="2012" name="J. Bacteriol.">
        <title>Genome Sequence of the Antarctic Psychrophile Bacterium Planococcus antarcticus DSM 14505.</title>
        <authorList>
            <person name="Margolles A."/>
            <person name="Gueimonde M."/>
            <person name="Sanchez B."/>
        </authorList>
    </citation>
    <scope>NUCLEOTIDE SEQUENCE [LARGE SCALE GENOMIC DNA]</scope>
    <source>
        <strain evidence="3 4">DSM 14505</strain>
    </source>
</reference>
<evidence type="ECO:0000313" key="5">
    <source>
        <dbReference type="Proteomes" id="UP000092661"/>
    </source>
</evidence>
<name>A0A1C7DHL2_9BACL</name>
<dbReference type="Proteomes" id="UP000004725">
    <property type="component" value="Unassembled WGS sequence"/>
</dbReference>
<organism evidence="3 4">
    <name type="scientific">Planococcus antarcticus DSM 14505</name>
    <dbReference type="NCBI Taxonomy" id="1185653"/>
    <lineage>
        <taxon>Bacteria</taxon>
        <taxon>Bacillati</taxon>
        <taxon>Bacillota</taxon>
        <taxon>Bacilli</taxon>
        <taxon>Bacillales</taxon>
        <taxon>Caryophanaceae</taxon>
        <taxon>Planococcus</taxon>
    </lineage>
</organism>
<gene>
    <name evidence="3" type="ORF">A1A1_14879</name>
    <name evidence="2" type="ORF">BBH88_12500</name>
</gene>
<keyword evidence="1" id="KW-0812">Transmembrane</keyword>
<dbReference type="Proteomes" id="UP000092661">
    <property type="component" value="Chromosome"/>
</dbReference>
<evidence type="ECO:0000313" key="3">
    <source>
        <dbReference type="EMBL" id="EIM05694.1"/>
    </source>
</evidence>
<proteinExistence type="predicted"/>
<accession>A0A1C7DHL2</accession>
<protein>
    <submittedName>
        <fullName evidence="3">Uncharacterized protein</fullName>
    </submittedName>
</protein>
<sequence>MVFILFHLDTSNRTNIVFWNVTTGAGAERSQMTFNLFSIQVYIFLFPVIIDLLICMPKFMLQRKKEILGILIGLNS</sequence>
<reference evidence="2" key="3">
    <citation type="submission" date="2016-10" db="EMBL/GenBank/DDBJ databases">
        <authorList>
            <person name="See-Too W.S."/>
        </authorList>
    </citation>
    <scope>NUCLEOTIDE SEQUENCE</scope>
    <source>
        <strain evidence="2">DSM 14505</strain>
    </source>
</reference>